<dbReference type="GO" id="GO:0090434">
    <property type="term" value="F:oleoyl-CoA ligase activity"/>
    <property type="evidence" value="ECO:0007669"/>
    <property type="project" value="TreeGrafter"/>
</dbReference>
<evidence type="ECO:0000256" key="12">
    <source>
        <dbReference type="ARBA" id="ARBA00023136"/>
    </source>
</evidence>
<dbReference type="AlphaFoldDB" id="A0AA88XPP7"/>
<sequence>MSSILKWSVLLSLWAMLAFYLGFSLMLSTLVVLGLYLATGGYKFAWIVINTLPRDLKALKVLITLKLKTRQYIKDGTTIPKLFTKTAKKYPNKDCILFEKERWTFQEVESYTNKIANYFTELGYKKGDVVAVFMENRPEYICLWLGLSKIGVVAALVNYNLRNQALEHSIKAADARAIIFSSELQGAVTEILSSIPRNVRHFCLGSVVANNFMATHLNSCLERAADYPPPTVKVGFTEKLFYVYTSGTTGLPKAAIISHSRFHYMASAVRQFLNITSADVLYDCLPLYHTAGGVVGAGQMILGGTTLVIRKKFSASRFWDDCIEYGCTAGQYIGEICRYLLAQPIRPNENKHKVRVMFGNGLKPQIWPEFQKRFGVQQMGEFYGATEGNCNTINPDNTVGAVGFTTRLVPSLYPITLIKVDERTGEHIRDRQGVCIKAKPGEAGELVGRIVKGDALREFDGYVSRQATDKKVCHNVFKDGDTAFLTGDILVMDDFGYFYFRDRTGDTFRWKGENVSTSEVEAVISNIVKLNDAVVYGVEVPGAEGRAGMAAIVDENDNLDLRNLTTQLQQSLPPYARPLFLRLMKEVDTTGTFKLKKVDLRKEGYNPSQVKDRLYFYDSKALQYSPITPAAYSDICSGKIRF</sequence>
<dbReference type="GO" id="GO:0005886">
    <property type="term" value="C:plasma membrane"/>
    <property type="evidence" value="ECO:0007669"/>
    <property type="project" value="UniProtKB-SubCell"/>
</dbReference>
<keyword evidence="10 22" id="KW-1133">Transmembrane helix</keyword>
<evidence type="ECO:0000256" key="20">
    <source>
        <dbReference type="ARBA" id="ARBA00068795"/>
    </source>
</evidence>
<dbReference type="GO" id="GO:0005324">
    <property type="term" value="F:long-chain fatty acid transmembrane transporter activity"/>
    <property type="evidence" value="ECO:0007669"/>
    <property type="project" value="TreeGrafter"/>
</dbReference>
<evidence type="ECO:0000256" key="22">
    <source>
        <dbReference type="SAM" id="Phobius"/>
    </source>
</evidence>
<evidence type="ECO:0000313" key="26">
    <source>
        <dbReference type="Proteomes" id="UP001186944"/>
    </source>
</evidence>
<evidence type="ECO:0000256" key="5">
    <source>
        <dbReference type="ARBA" id="ARBA00022598"/>
    </source>
</evidence>
<dbReference type="InterPro" id="IPR025110">
    <property type="entry name" value="AMP-bd_C"/>
</dbReference>
<keyword evidence="26" id="KW-1185">Reference proteome</keyword>
<evidence type="ECO:0000256" key="16">
    <source>
        <dbReference type="ARBA" id="ARBA00041297"/>
    </source>
</evidence>
<keyword evidence="11" id="KW-0445">Lipid transport</keyword>
<dbReference type="PANTHER" id="PTHR43107:SF15">
    <property type="entry name" value="FATTY ACID TRANSPORT PROTEIN 3, ISOFORM A"/>
    <property type="match status" value="1"/>
</dbReference>
<keyword evidence="12 22" id="KW-0472">Membrane</keyword>
<evidence type="ECO:0000256" key="6">
    <source>
        <dbReference type="ARBA" id="ARBA00022692"/>
    </source>
</evidence>
<dbReference type="PROSITE" id="PS00455">
    <property type="entry name" value="AMP_BINDING"/>
    <property type="match status" value="1"/>
</dbReference>
<keyword evidence="13" id="KW-0576">Peroxisome</keyword>
<comment type="catalytic activity">
    <reaction evidence="15">
        <text>a very long-chain fatty acid + ATP + CoA = a very long-chain fatty acyl-CoA + AMP + diphosphate</text>
        <dbReference type="Rhea" id="RHEA:54536"/>
        <dbReference type="ChEBI" id="CHEBI:30616"/>
        <dbReference type="ChEBI" id="CHEBI:33019"/>
        <dbReference type="ChEBI" id="CHEBI:57287"/>
        <dbReference type="ChEBI" id="CHEBI:58950"/>
        <dbReference type="ChEBI" id="CHEBI:138261"/>
        <dbReference type="ChEBI" id="CHEBI:456215"/>
    </reaction>
    <physiologicalReaction direction="left-to-right" evidence="15">
        <dbReference type="Rhea" id="RHEA:54537"/>
    </physiologicalReaction>
</comment>
<comment type="catalytic activity">
    <reaction evidence="18">
        <text>tetracosanoate + ATP + CoA = tetracosanoyl-CoA + AMP + diphosphate</text>
        <dbReference type="Rhea" id="RHEA:33639"/>
        <dbReference type="ChEBI" id="CHEBI:30616"/>
        <dbReference type="ChEBI" id="CHEBI:31014"/>
        <dbReference type="ChEBI" id="CHEBI:33019"/>
        <dbReference type="ChEBI" id="CHEBI:57287"/>
        <dbReference type="ChEBI" id="CHEBI:65052"/>
        <dbReference type="ChEBI" id="CHEBI:456215"/>
    </reaction>
    <physiologicalReaction direction="left-to-right" evidence="18">
        <dbReference type="Rhea" id="RHEA:33640"/>
    </physiologicalReaction>
</comment>
<evidence type="ECO:0000259" key="23">
    <source>
        <dbReference type="Pfam" id="PF00501"/>
    </source>
</evidence>
<dbReference type="Gene3D" id="3.30.300.30">
    <property type="match status" value="1"/>
</dbReference>
<evidence type="ECO:0000256" key="21">
    <source>
        <dbReference type="ARBA" id="ARBA00078285"/>
    </source>
</evidence>
<evidence type="ECO:0000259" key="24">
    <source>
        <dbReference type="Pfam" id="PF13193"/>
    </source>
</evidence>
<evidence type="ECO:0000256" key="2">
    <source>
        <dbReference type="ARBA" id="ARBA00006432"/>
    </source>
</evidence>
<comment type="caution">
    <text evidence="25">The sequence shown here is derived from an EMBL/GenBank/DDBJ whole genome shotgun (WGS) entry which is preliminary data.</text>
</comment>
<dbReference type="SUPFAM" id="SSF56801">
    <property type="entry name" value="Acetyl-CoA synthetase-like"/>
    <property type="match status" value="1"/>
</dbReference>
<keyword evidence="5" id="KW-0436">Ligase</keyword>
<dbReference type="GO" id="GO:0044539">
    <property type="term" value="P:long-chain fatty acid import into cell"/>
    <property type="evidence" value="ECO:0007669"/>
    <property type="project" value="TreeGrafter"/>
</dbReference>
<evidence type="ECO:0000256" key="9">
    <source>
        <dbReference type="ARBA" id="ARBA00022840"/>
    </source>
</evidence>
<keyword evidence="4" id="KW-1003">Cell membrane</keyword>
<proteinExistence type="inferred from homology"/>
<evidence type="ECO:0000256" key="3">
    <source>
        <dbReference type="ARBA" id="ARBA00022448"/>
    </source>
</evidence>
<dbReference type="Gene3D" id="3.40.50.12780">
    <property type="entry name" value="N-terminal domain of ligase-like"/>
    <property type="match status" value="1"/>
</dbReference>
<feature type="domain" description="AMP-dependent synthetase/ligase" evidence="23">
    <location>
        <begin position="83"/>
        <end position="447"/>
    </location>
</feature>
<gene>
    <name evidence="25" type="ORF">FSP39_016340</name>
</gene>
<dbReference type="EC" id="6.2.1.3" evidence="14"/>
<dbReference type="PANTHER" id="PTHR43107">
    <property type="entry name" value="LONG-CHAIN FATTY ACID TRANSPORT PROTEIN"/>
    <property type="match status" value="1"/>
</dbReference>
<reference evidence="25" key="1">
    <citation type="submission" date="2019-08" db="EMBL/GenBank/DDBJ databases">
        <title>The improved chromosome-level genome for the pearl oyster Pinctada fucata martensii using PacBio sequencing and Hi-C.</title>
        <authorList>
            <person name="Zheng Z."/>
        </authorList>
    </citation>
    <scope>NUCLEOTIDE SEQUENCE</scope>
    <source>
        <strain evidence="25">ZZ-2019</strain>
        <tissue evidence="25">Adductor muscle</tissue>
    </source>
</reference>
<evidence type="ECO:0000256" key="14">
    <source>
        <dbReference type="ARBA" id="ARBA00026121"/>
    </source>
</evidence>
<dbReference type="GO" id="GO:0001579">
    <property type="term" value="P:medium-chain fatty acid transport"/>
    <property type="evidence" value="ECO:0007669"/>
    <property type="project" value="TreeGrafter"/>
</dbReference>
<evidence type="ECO:0000256" key="15">
    <source>
        <dbReference type="ARBA" id="ARBA00036527"/>
    </source>
</evidence>
<feature type="transmembrane region" description="Helical" evidence="22">
    <location>
        <begin position="12"/>
        <end position="37"/>
    </location>
</feature>
<evidence type="ECO:0000256" key="7">
    <source>
        <dbReference type="ARBA" id="ARBA00022741"/>
    </source>
</evidence>
<evidence type="ECO:0000256" key="11">
    <source>
        <dbReference type="ARBA" id="ARBA00023055"/>
    </source>
</evidence>
<evidence type="ECO:0000256" key="18">
    <source>
        <dbReference type="ARBA" id="ARBA00048666"/>
    </source>
</evidence>
<evidence type="ECO:0000256" key="10">
    <source>
        <dbReference type="ARBA" id="ARBA00022989"/>
    </source>
</evidence>
<comment type="function">
    <text evidence="19">Acyl-CoA synthetase required for both the import of long chain fatty acids (LCFAs) (C14-C18) and the activation very long chain fatty acids (VLCFAs) (C20-C26) by esterification of the fatty acids into metabolically active CoA-thioesters for subsequent degradation or incorporation into phospholipids. The transport and fatty acyl-CoA synthetase activities are genetically separable and are thus independent activities. Esterifies VLCFAs in the peroxisome matrix. The VLCFAs are actively transported into peroxisomes by a PXA1-PXA2 heterodimeric transporter in the peroxisomal membrane.</text>
</comment>
<comment type="similarity">
    <text evidence="2">Belongs to the ATP-dependent AMP-binding enzyme family.</text>
</comment>
<dbReference type="GO" id="GO:0005524">
    <property type="term" value="F:ATP binding"/>
    <property type="evidence" value="ECO:0007669"/>
    <property type="project" value="UniProtKB-KW"/>
</dbReference>
<feature type="domain" description="AMP-binding enzyme C-terminal" evidence="24">
    <location>
        <begin position="519"/>
        <end position="594"/>
    </location>
</feature>
<protein>
    <recommendedName>
        <fullName evidence="20">Very long-chain fatty acid transport protein</fullName>
        <ecNumber evidence="14">6.2.1.3</ecNumber>
    </recommendedName>
    <alternativeName>
        <fullName evidence="16">Long-chain-fatty-acid--CoA ligase</fullName>
    </alternativeName>
    <alternativeName>
        <fullName evidence="21">Very-long-chain acyl-CoA synthetase</fullName>
    </alternativeName>
</protein>
<dbReference type="GO" id="GO:0005789">
    <property type="term" value="C:endoplasmic reticulum membrane"/>
    <property type="evidence" value="ECO:0007669"/>
    <property type="project" value="TreeGrafter"/>
</dbReference>
<keyword evidence="7" id="KW-0547">Nucleotide-binding</keyword>
<organism evidence="25 26">
    <name type="scientific">Pinctada imbricata</name>
    <name type="common">Atlantic pearl-oyster</name>
    <name type="synonym">Pinctada martensii</name>
    <dbReference type="NCBI Taxonomy" id="66713"/>
    <lineage>
        <taxon>Eukaryota</taxon>
        <taxon>Metazoa</taxon>
        <taxon>Spiralia</taxon>
        <taxon>Lophotrochozoa</taxon>
        <taxon>Mollusca</taxon>
        <taxon>Bivalvia</taxon>
        <taxon>Autobranchia</taxon>
        <taxon>Pteriomorphia</taxon>
        <taxon>Pterioida</taxon>
        <taxon>Pterioidea</taxon>
        <taxon>Pteriidae</taxon>
        <taxon>Pinctada</taxon>
    </lineage>
</organism>
<name>A0AA88XPP7_PINIB</name>
<keyword evidence="8" id="KW-0276">Fatty acid metabolism</keyword>
<evidence type="ECO:0000256" key="4">
    <source>
        <dbReference type="ARBA" id="ARBA00022475"/>
    </source>
</evidence>
<keyword evidence="8" id="KW-0443">Lipid metabolism</keyword>
<dbReference type="InterPro" id="IPR020845">
    <property type="entry name" value="AMP-binding_CS"/>
</dbReference>
<comment type="subcellular location">
    <subcellularLocation>
        <location evidence="1">Cell membrane</location>
        <topology evidence="1">Multi-pass membrane protein</topology>
    </subcellularLocation>
    <subcellularLocation>
        <location evidence="17">Peroxisome membrane</location>
    </subcellularLocation>
</comment>
<evidence type="ECO:0000256" key="13">
    <source>
        <dbReference type="ARBA" id="ARBA00023140"/>
    </source>
</evidence>
<dbReference type="EMBL" id="VSWD01000011">
    <property type="protein sequence ID" value="KAK3088224.1"/>
    <property type="molecule type" value="Genomic_DNA"/>
</dbReference>
<dbReference type="FunFam" id="3.30.300.30:FF:000002">
    <property type="entry name" value="Long-chain fatty acid transport protein 1"/>
    <property type="match status" value="1"/>
</dbReference>
<dbReference type="InterPro" id="IPR045851">
    <property type="entry name" value="AMP-bd_C_sf"/>
</dbReference>
<dbReference type="Pfam" id="PF13193">
    <property type="entry name" value="AMP-binding_C"/>
    <property type="match status" value="1"/>
</dbReference>
<dbReference type="GO" id="GO:0005778">
    <property type="term" value="C:peroxisomal membrane"/>
    <property type="evidence" value="ECO:0007669"/>
    <property type="project" value="UniProtKB-SubCell"/>
</dbReference>
<keyword evidence="3" id="KW-0813">Transport</keyword>
<dbReference type="Pfam" id="PF00501">
    <property type="entry name" value="AMP-binding"/>
    <property type="match status" value="1"/>
</dbReference>
<dbReference type="InterPro" id="IPR042099">
    <property type="entry name" value="ANL_N_sf"/>
</dbReference>
<accession>A0AA88XPP7</accession>
<dbReference type="FunFam" id="3.40.50.12780:FF:000019">
    <property type="entry name" value="Long-chain fatty acid transporter"/>
    <property type="match status" value="1"/>
</dbReference>
<keyword evidence="9" id="KW-0067">ATP-binding</keyword>
<dbReference type="NCBIfam" id="NF006134">
    <property type="entry name" value="PRK08279.1"/>
    <property type="match status" value="1"/>
</dbReference>
<keyword evidence="6 22" id="KW-0812">Transmembrane</keyword>
<evidence type="ECO:0000313" key="25">
    <source>
        <dbReference type="EMBL" id="KAK3088224.1"/>
    </source>
</evidence>
<dbReference type="Proteomes" id="UP001186944">
    <property type="component" value="Unassembled WGS sequence"/>
</dbReference>
<evidence type="ECO:0000256" key="17">
    <source>
        <dbReference type="ARBA" id="ARBA00046271"/>
    </source>
</evidence>
<evidence type="ECO:0000256" key="1">
    <source>
        <dbReference type="ARBA" id="ARBA00004651"/>
    </source>
</evidence>
<dbReference type="InterPro" id="IPR000873">
    <property type="entry name" value="AMP-dep_synth/lig_dom"/>
</dbReference>
<evidence type="ECO:0000256" key="8">
    <source>
        <dbReference type="ARBA" id="ARBA00022832"/>
    </source>
</evidence>
<evidence type="ECO:0000256" key="19">
    <source>
        <dbReference type="ARBA" id="ARBA00060276"/>
    </source>
</evidence>